<dbReference type="Pfam" id="PF01485">
    <property type="entry name" value="IBR"/>
    <property type="match status" value="1"/>
</dbReference>
<keyword evidence="8" id="KW-0677">Repeat</keyword>
<evidence type="ECO:0000256" key="8">
    <source>
        <dbReference type="ARBA" id="ARBA00022737"/>
    </source>
</evidence>
<evidence type="ECO:0000313" key="16">
    <source>
        <dbReference type="EMBL" id="KAG8050121.1"/>
    </source>
</evidence>
<keyword evidence="9 12" id="KW-0863">Zinc-finger</keyword>
<comment type="similarity">
    <text evidence="4">Belongs to the RBR family. Ariadne subfamily.</text>
</comment>
<feature type="domain" description="RING-type" evidence="15">
    <location>
        <begin position="43"/>
        <end position="209"/>
    </location>
</feature>
<evidence type="ECO:0000256" key="10">
    <source>
        <dbReference type="ARBA" id="ARBA00022786"/>
    </source>
</evidence>
<dbReference type="InterPro" id="IPR017907">
    <property type="entry name" value="Znf_RING_CS"/>
</dbReference>
<dbReference type="InterPro" id="IPR002867">
    <property type="entry name" value="IBR_dom"/>
</dbReference>
<dbReference type="InterPro" id="IPR001841">
    <property type="entry name" value="Znf_RING"/>
</dbReference>
<proteinExistence type="inferred from homology"/>
<keyword evidence="6" id="KW-0808">Transferase</keyword>
<evidence type="ECO:0000256" key="3">
    <source>
        <dbReference type="ARBA" id="ARBA00003976"/>
    </source>
</evidence>
<evidence type="ECO:0000256" key="2">
    <source>
        <dbReference type="ARBA" id="ARBA00001947"/>
    </source>
</evidence>
<evidence type="ECO:0000256" key="5">
    <source>
        <dbReference type="ARBA" id="ARBA00012251"/>
    </source>
</evidence>
<dbReference type="PROSITE" id="PS51873">
    <property type="entry name" value="TRIAD"/>
    <property type="match status" value="1"/>
</dbReference>
<comment type="cofactor">
    <cofactor evidence="2">
        <name>Zn(2+)</name>
        <dbReference type="ChEBI" id="CHEBI:29105"/>
    </cofactor>
</comment>
<dbReference type="FunFam" id="3.30.40.10:FF:000230">
    <property type="entry name" value="RBR-type E3 ubiquitin transferase"/>
    <property type="match status" value="1"/>
</dbReference>
<dbReference type="AlphaFoldDB" id="A0A8J5S4Y5"/>
<accession>A0A8J5S4Y5</accession>
<name>A0A8J5S4Y5_ZIZPA</name>
<evidence type="ECO:0000256" key="7">
    <source>
        <dbReference type="ARBA" id="ARBA00022723"/>
    </source>
</evidence>
<reference evidence="16" key="2">
    <citation type="submission" date="2021-02" db="EMBL/GenBank/DDBJ databases">
        <authorList>
            <person name="Kimball J.A."/>
            <person name="Haas M.W."/>
            <person name="Macchietto M."/>
            <person name="Kono T."/>
            <person name="Duquette J."/>
            <person name="Shao M."/>
        </authorList>
    </citation>
    <scope>NUCLEOTIDE SEQUENCE</scope>
    <source>
        <tissue evidence="16">Fresh leaf tissue</tissue>
    </source>
</reference>
<feature type="domain" description="RING-type" evidence="14">
    <location>
        <begin position="47"/>
        <end position="92"/>
    </location>
</feature>
<comment type="catalytic activity">
    <reaction evidence="1">
        <text>[E2 ubiquitin-conjugating enzyme]-S-ubiquitinyl-L-cysteine + [acceptor protein]-L-lysine = [E2 ubiquitin-conjugating enzyme]-L-cysteine + [acceptor protein]-N(6)-ubiquitinyl-L-lysine.</text>
        <dbReference type="EC" id="2.3.2.31"/>
    </reaction>
</comment>
<evidence type="ECO:0000256" key="6">
    <source>
        <dbReference type="ARBA" id="ARBA00022679"/>
    </source>
</evidence>
<evidence type="ECO:0000256" key="1">
    <source>
        <dbReference type="ARBA" id="ARBA00001798"/>
    </source>
</evidence>
<evidence type="ECO:0000256" key="9">
    <source>
        <dbReference type="ARBA" id="ARBA00022771"/>
    </source>
</evidence>
<dbReference type="EC" id="2.3.2.31" evidence="5"/>
<keyword evidence="10" id="KW-0833">Ubl conjugation pathway</keyword>
<dbReference type="GO" id="GO:0061630">
    <property type="term" value="F:ubiquitin protein ligase activity"/>
    <property type="evidence" value="ECO:0007669"/>
    <property type="project" value="UniProtKB-EC"/>
</dbReference>
<evidence type="ECO:0000259" key="14">
    <source>
        <dbReference type="PROSITE" id="PS50089"/>
    </source>
</evidence>
<dbReference type="PANTHER" id="PTHR11685">
    <property type="entry name" value="RBR FAMILY RING FINGER AND IBR DOMAIN-CONTAINING"/>
    <property type="match status" value="1"/>
</dbReference>
<evidence type="ECO:0000256" key="13">
    <source>
        <dbReference type="SAM" id="MobiDB-lite"/>
    </source>
</evidence>
<comment type="caution">
    <text evidence="16">The sequence shown here is derived from an EMBL/GenBank/DDBJ whole genome shotgun (WGS) entry which is preliminary data.</text>
</comment>
<comment type="function">
    <text evidence="3">Might act as an E3 ubiquitin-protein ligase, or as part of E3 complex, which accepts ubiquitin from specific E2 ubiquitin-conjugating enzymes and then transfers it to substrates.</text>
</comment>
<evidence type="ECO:0000259" key="15">
    <source>
        <dbReference type="PROSITE" id="PS51873"/>
    </source>
</evidence>
<dbReference type="GO" id="GO:0016567">
    <property type="term" value="P:protein ubiquitination"/>
    <property type="evidence" value="ECO:0007669"/>
    <property type="project" value="InterPro"/>
</dbReference>
<feature type="compositionally biased region" description="Polar residues" evidence="13">
    <location>
        <begin position="1"/>
        <end position="22"/>
    </location>
</feature>
<organism evidence="16 17">
    <name type="scientific">Zizania palustris</name>
    <name type="common">Northern wild rice</name>
    <dbReference type="NCBI Taxonomy" id="103762"/>
    <lineage>
        <taxon>Eukaryota</taxon>
        <taxon>Viridiplantae</taxon>
        <taxon>Streptophyta</taxon>
        <taxon>Embryophyta</taxon>
        <taxon>Tracheophyta</taxon>
        <taxon>Spermatophyta</taxon>
        <taxon>Magnoliopsida</taxon>
        <taxon>Liliopsida</taxon>
        <taxon>Poales</taxon>
        <taxon>Poaceae</taxon>
        <taxon>BOP clade</taxon>
        <taxon>Oryzoideae</taxon>
        <taxon>Oryzeae</taxon>
        <taxon>Zizaniinae</taxon>
        <taxon>Zizania</taxon>
    </lineage>
</organism>
<keyword evidence="7" id="KW-0479">Metal-binding</keyword>
<reference evidence="16" key="1">
    <citation type="journal article" date="2021" name="bioRxiv">
        <title>Whole Genome Assembly and Annotation of Northern Wild Rice, Zizania palustris L., Supports a Whole Genome Duplication in the Zizania Genus.</title>
        <authorList>
            <person name="Haas M."/>
            <person name="Kono T."/>
            <person name="Macchietto M."/>
            <person name="Millas R."/>
            <person name="McGilp L."/>
            <person name="Shao M."/>
            <person name="Duquette J."/>
            <person name="Hirsch C.N."/>
            <person name="Kimball J."/>
        </authorList>
    </citation>
    <scope>NUCLEOTIDE SEQUENCE</scope>
    <source>
        <tissue evidence="16">Fresh leaf tissue</tissue>
    </source>
</reference>
<evidence type="ECO:0000256" key="12">
    <source>
        <dbReference type="PROSITE-ProRule" id="PRU00175"/>
    </source>
</evidence>
<dbReference type="PROSITE" id="PS00518">
    <property type="entry name" value="ZF_RING_1"/>
    <property type="match status" value="1"/>
</dbReference>
<keyword evidence="11" id="KW-0862">Zinc</keyword>
<dbReference type="PROSITE" id="PS50089">
    <property type="entry name" value="ZF_RING_2"/>
    <property type="match status" value="1"/>
</dbReference>
<dbReference type="InterPro" id="IPR031127">
    <property type="entry name" value="E3_UB_ligase_RBR"/>
</dbReference>
<dbReference type="InterPro" id="IPR044066">
    <property type="entry name" value="TRIAD_supradom"/>
</dbReference>
<keyword evidence="17" id="KW-1185">Reference proteome</keyword>
<evidence type="ECO:0000256" key="4">
    <source>
        <dbReference type="ARBA" id="ARBA00005884"/>
    </source>
</evidence>
<dbReference type="OrthoDB" id="10009520at2759"/>
<evidence type="ECO:0000313" key="17">
    <source>
        <dbReference type="Proteomes" id="UP000729402"/>
    </source>
</evidence>
<dbReference type="Proteomes" id="UP000729402">
    <property type="component" value="Unassembled WGS sequence"/>
</dbReference>
<evidence type="ECO:0000256" key="11">
    <source>
        <dbReference type="ARBA" id="ARBA00022833"/>
    </source>
</evidence>
<protein>
    <recommendedName>
        <fullName evidence="5">RBR-type E3 ubiquitin transferase</fullName>
        <ecNumber evidence="5">2.3.2.31</ecNumber>
    </recommendedName>
</protein>
<gene>
    <name evidence="16" type="ORF">GUJ93_ZPchr0009g231</name>
</gene>
<sequence>MSSPCRSSTRSGGSARLTSTPKTPVRRSRGGRGSHPSTMATSRCFDCGICLETLPLLDLFRGLQCGHKFCLECMATYVEGKVRVGYVLIHCPDPECRDDEDGGVLHPEDCKKVIDFAAFADWGMRLAEGAISPNRRAYCPNRRCRIMLETSGEDKPAQSPCPACKLLLCAACGMEWTTSAGDDDFHHCSKNPGNVLSHEEAHRRAKRSG</sequence>
<dbReference type="GO" id="GO:0008270">
    <property type="term" value="F:zinc ion binding"/>
    <property type="evidence" value="ECO:0007669"/>
    <property type="project" value="UniProtKB-KW"/>
</dbReference>
<dbReference type="EMBL" id="JAAALK010000289">
    <property type="protein sequence ID" value="KAG8050121.1"/>
    <property type="molecule type" value="Genomic_DNA"/>
</dbReference>
<feature type="region of interest" description="Disordered" evidence="13">
    <location>
        <begin position="1"/>
        <end position="37"/>
    </location>
</feature>